<dbReference type="Pfam" id="PF05132">
    <property type="entry name" value="RNA_pol_Rpc4"/>
    <property type="match status" value="1"/>
</dbReference>
<feature type="region of interest" description="Disordered" evidence="5">
    <location>
        <begin position="91"/>
        <end position="112"/>
    </location>
</feature>
<dbReference type="Proteomes" id="UP001415857">
    <property type="component" value="Unassembled WGS sequence"/>
</dbReference>
<dbReference type="PANTHER" id="PTHR13408:SF0">
    <property type="entry name" value="DNA-DIRECTED RNA POLYMERASE III SUBUNIT RPC4"/>
    <property type="match status" value="1"/>
</dbReference>
<keyword evidence="3" id="KW-0804">Transcription</keyword>
<evidence type="ECO:0000313" key="6">
    <source>
        <dbReference type="EMBL" id="KAK9275002.1"/>
    </source>
</evidence>
<comment type="subcellular location">
    <subcellularLocation>
        <location evidence="1">Nucleus</location>
    </subcellularLocation>
</comment>
<evidence type="ECO:0000313" key="7">
    <source>
        <dbReference type="Proteomes" id="UP001415857"/>
    </source>
</evidence>
<keyword evidence="2" id="KW-0240">DNA-directed RNA polymerase</keyword>
<evidence type="ECO:0000256" key="1">
    <source>
        <dbReference type="ARBA" id="ARBA00004123"/>
    </source>
</evidence>
<evidence type="ECO:0000256" key="4">
    <source>
        <dbReference type="ARBA" id="ARBA00023242"/>
    </source>
</evidence>
<dbReference type="GO" id="GO:0042797">
    <property type="term" value="P:tRNA transcription by RNA polymerase III"/>
    <property type="evidence" value="ECO:0007669"/>
    <property type="project" value="TreeGrafter"/>
</dbReference>
<keyword evidence="4" id="KW-0539">Nucleus</keyword>
<evidence type="ECO:0000256" key="5">
    <source>
        <dbReference type="SAM" id="MobiDB-lite"/>
    </source>
</evidence>
<gene>
    <name evidence="6" type="ORF">L1049_022259</name>
</gene>
<accession>A0AAP0WNM8</accession>
<dbReference type="GO" id="GO:0005666">
    <property type="term" value="C:RNA polymerase III complex"/>
    <property type="evidence" value="ECO:0007669"/>
    <property type="project" value="InterPro"/>
</dbReference>
<comment type="caution">
    <text evidence="6">The sequence shown here is derived from an EMBL/GenBank/DDBJ whole genome shotgun (WGS) entry which is preliminary data.</text>
</comment>
<dbReference type="EMBL" id="JBBPBK010000011">
    <property type="protein sequence ID" value="KAK9275002.1"/>
    <property type="molecule type" value="Genomic_DNA"/>
</dbReference>
<sequence>MDPASLNNNTTGTRKVRFAPKAPPRRESKPAVVKNEVIGDAAAADDADAVQARELLRQFNESSLARKPKVEKKLDPSRIAFGYGGASTSMKSYGASKGGSSSNRYQGPAPVGGGANAPGLRAVKEYREPWDYYSYYPVTLPMRRPYSGDPELLDEEEFAEASESMGYDEDSTKPAIELGLMEESQETNMLFLQLPEIMPIIKPSVSTDGKKEIASSLKPPSGAGHLEKTCSLNELPAGFMGKMLVYRSGAIKLKLGDTLYDVSPGLDCVFAQDVVAINTKEKHCCIVGELNKHATIAPDVDSILDSMADL</sequence>
<proteinExistence type="predicted"/>
<keyword evidence="7" id="KW-1185">Reference proteome</keyword>
<feature type="region of interest" description="Disordered" evidence="5">
    <location>
        <begin position="1"/>
        <end position="31"/>
    </location>
</feature>
<reference evidence="6 7" key="1">
    <citation type="journal article" date="2024" name="Plant J.">
        <title>Genome sequences and population genomics reveal climatic adaptation and genomic divergence between two closely related sweetgum species.</title>
        <authorList>
            <person name="Xu W.Q."/>
            <person name="Ren C.Q."/>
            <person name="Zhang X.Y."/>
            <person name="Comes H.P."/>
            <person name="Liu X.H."/>
            <person name="Li Y.G."/>
            <person name="Kettle C.J."/>
            <person name="Jalonen R."/>
            <person name="Gaisberger H."/>
            <person name="Ma Y.Z."/>
            <person name="Qiu Y.X."/>
        </authorList>
    </citation>
    <scope>NUCLEOTIDE SEQUENCE [LARGE SCALE GENOMIC DNA]</scope>
    <source>
        <strain evidence="6">Hangzhou</strain>
    </source>
</reference>
<organism evidence="6 7">
    <name type="scientific">Liquidambar formosana</name>
    <name type="common">Formosan gum</name>
    <dbReference type="NCBI Taxonomy" id="63359"/>
    <lineage>
        <taxon>Eukaryota</taxon>
        <taxon>Viridiplantae</taxon>
        <taxon>Streptophyta</taxon>
        <taxon>Embryophyta</taxon>
        <taxon>Tracheophyta</taxon>
        <taxon>Spermatophyta</taxon>
        <taxon>Magnoliopsida</taxon>
        <taxon>eudicotyledons</taxon>
        <taxon>Gunneridae</taxon>
        <taxon>Pentapetalae</taxon>
        <taxon>Saxifragales</taxon>
        <taxon>Altingiaceae</taxon>
        <taxon>Liquidambar</taxon>
    </lineage>
</organism>
<dbReference type="GO" id="GO:0003677">
    <property type="term" value="F:DNA binding"/>
    <property type="evidence" value="ECO:0007669"/>
    <property type="project" value="InterPro"/>
</dbReference>
<dbReference type="AlphaFoldDB" id="A0AAP0WNM8"/>
<evidence type="ECO:0000256" key="3">
    <source>
        <dbReference type="ARBA" id="ARBA00023163"/>
    </source>
</evidence>
<feature type="compositionally biased region" description="Polar residues" evidence="5">
    <location>
        <begin position="1"/>
        <end position="13"/>
    </location>
</feature>
<dbReference type="PANTHER" id="PTHR13408">
    <property type="entry name" value="DNA-DIRECTED RNA POLYMERASE III"/>
    <property type="match status" value="1"/>
</dbReference>
<protein>
    <recommendedName>
        <fullName evidence="8">DNA-directed RNA polymerase III subunit RPC4</fullName>
    </recommendedName>
</protein>
<feature type="compositionally biased region" description="Low complexity" evidence="5">
    <location>
        <begin position="91"/>
        <end position="102"/>
    </location>
</feature>
<evidence type="ECO:0000256" key="2">
    <source>
        <dbReference type="ARBA" id="ARBA00022478"/>
    </source>
</evidence>
<name>A0AAP0WNM8_LIQFO</name>
<dbReference type="InterPro" id="IPR007811">
    <property type="entry name" value="RPC4"/>
</dbReference>
<evidence type="ECO:0008006" key="8">
    <source>
        <dbReference type="Google" id="ProtNLM"/>
    </source>
</evidence>